<evidence type="ECO:0000313" key="2">
    <source>
        <dbReference type="Proteomes" id="UP000654075"/>
    </source>
</evidence>
<proteinExistence type="predicted"/>
<evidence type="ECO:0000313" key="1">
    <source>
        <dbReference type="EMBL" id="CAE8581735.1"/>
    </source>
</evidence>
<name>A0A813D2I1_POLGL</name>
<gene>
    <name evidence="1" type="ORF">PGLA1383_LOCUS748</name>
</gene>
<keyword evidence="2" id="KW-1185">Reference proteome</keyword>
<dbReference type="EMBL" id="CAJNNV010000178">
    <property type="protein sequence ID" value="CAE8581735.1"/>
    <property type="molecule type" value="Genomic_DNA"/>
</dbReference>
<feature type="non-terminal residue" evidence="1">
    <location>
        <position position="83"/>
    </location>
</feature>
<comment type="caution">
    <text evidence="1">The sequence shown here is derived from an EMBL/GenBank/DDBJ whole genome shotgun (WGS) entry which is preliminary data.</text>
</comment>
<protein>
    <submittedName>
        <fullName evidence="1">Uncharacterized protein</fullName>
    </submittedName>
</protein>
<reference evidence="1" key="1">
    <citation type="submission" date="2021-02" db="EMBL/GenBank/DDBJ databases">
        <authorList>
            <person name="Dougan E. K."/>
            <person name="Rhodes N."/>
            <person name="Thang M."/>
            <person name="Chan C."/>
        </authorList>
    </citation>
    <scope>NUCLEOTIDE SEQUENCE</scope>
</reference>
<sequence length="83" mass="9710">VAALMQRIQFREPRAVFTVDLTRPEQAEGEQQDAELPKINNRLPEQLQFKELQASDDKDREAMLAVWLLRRFRWGVPSKAKFG</sequence>
<dbReference type="Proteomes" id="UP000654075">
    <property type="component" value="Unassembled WGS sequence"/>
</dbReference>
<dbReference type="AlphaFoldDB" id="A0A813D2I1"/>
<accession>A0A813D2I1</accession>
<feature type="non-terminal residue" evidence="1">
    <location>
        <position position="1"/>
    </location>
</feature>
<organism evidence="1 2">
    <name type="scientific">Polarella glacialis</name>
    <name type="common">Dinoflagellate</name>
    <dbReference type="NCBI Taxonomy" id="89957"/>
    <lineage>
        <taxon>Eukaryota</taxon>
        <taxon>Sar</taxon>
        <taxon>Alveolata</taxon>
        <taxon>Dinophyceae</taxon>
        <taxon>Suessiales</taxon>
        <taxon>Suessiaceae</taxon>
        <taxon>Polarella</taxon>
    </lineage>
</organism>